<evidence type="ECO:0000256" key="2">
    <source>
        <dbReference type="ARBA" id="ARBA00022573"/>
    </source>
</evidence>
<dbReference type="InterPro" id="IPR050161">
    <property type="entry name" value="Siro_Cobalamin_biosynth"/>
</dbReference>
<dbReference type="SUPFAM" id="SSF53790">
    <property type="entry name" value="Tetrapyrrole methylase"/>
    <property type="match status" value="1"/>
</dbReference>
<dbReference type="NCBIfam" id="TIGR01465">
    <property type="entry name" value="cobM_cbiF"/>
    <property type="match status" value="1"/>
</dbReference>
<dbReference type="PANTHER" id="PTHR45790:SF4">
    <property type="entry name" value="COBALT-PRECORRIN-4 C(11)-METHYLTRANSFERASE"/>
    <property type="match status" value="1"/>
</dbReference>
<evidence type="ECO:0000256" key="4">
    <source>
        <dbReference type="ARBA" id="ARBA00022679"/>
    </source>
</evidence>
<reference evidence="7 8" key="1">
    <citation type="journal article" date="2021" name="ISME Commun">
        <title>Automated analysis of genomic sequences facilitates high-throughput and comprehensive description of bacteria.</title>
        <authorList>
            <person name="Hitch T.C.A."/>
        </authorList>
    </citation>
    <scope>NUCLEOTIDE SEQUENCE [LARGE SCALE GENOMIC DNA]</scope>
    <source>
        <strain evidence="8">f_CCE</strain>
    </source>
</reference>
<evidence type="ECO:0000256" key="5">
    <source>
        <dbReference type="ARBA" id="ARBA00022691"/>
    </source>
</evidence>
<evidence type="ECO:0000259" key="6">
    <source>
        <dbReference type="Pfam" id="PF00590"/>
    </source>
</evidence>
<gene>
    <name evidence="7" type="primary">cobM</name>
    <name evidence="7" type="ORF">OCV69_01365</name>
</gene>
<sequence>MVHFVGAGCGAADLITVRGARLLSEADVVIYAGSLVNPELLKGTKKGCEIHDSARMTLPEVLGVMERAEAEKKTIVRLHTGDPSLYGAIREQMDRLEEMGIAYDVCPGVSSFNGAAASLGAELTLPEVSQTVIITRMAGRTAVPERESFRSLAAHHSTMAVFLSAGLLEEMEEELKEAGYRSDTPAAIVYKATWPEEKAVRCTVSTLKETAEREGIRKTAMILIGDVLGTREENGYADSRLYAPDFTTGFRKGTDA</sequence>
<comment type="similarity">
    <text evidence="1">Belongs to the precorrin methyltransferase family.</text>
</comment>
<dbReference type="Pfam" id="PF00590">
    <property type="entry name" value="TP_methylase"/>
    <property type="match status" value="1"/>
</dbReference>
<evidence type="ECO:0000313" key="8">
    <source>
        <dbReference type="Proteomes" id="UP001652395"/>
    </source>
</evidence>
<dbReference type="InterPro" id="IPR035996">
    <property type="entry name" value="4pyrrol_Methylase_sf"/>
</dbReference>
<comment type="caution">
    <text evidence="7">The sequence shown here is derived from an EMBL/GenBank/DDBJ whole genome shotgun (WGS) entry which is preliminary data.</text>
</comment>
<dbReference type="InterPro" id="IPR006362">
    <property type="entry name" value="Cbl_synth_CobM/CibF"/>
</dbReference>
<name>A0ABT2UVC2_9FIRM</name>
<keyword evidence="3 7" id="KW-0489">Methyltransferase</keyword>
<keyword evidence="5" id="KW-0949">S-adenosyl-L-methionine</keyword>
<dbReference type="InterPro" id="IPR014777">
    <property type="entry name" value="4pyrrole_Mease_sub1"/>
</dbReference>
<dbReference type="Proteomes" id="UP001652395">
    <property type="component" value="Unassembled WGS sequence"/>
</dbReference>
<keyword evidence="4 7" id="KW-0808">Transferase</keyword>
<dbReference type="PANTHER" id="PTHR45790">
    <property type="entry name" value="SIROHEME SYNTHASE-RELATED"/>
    <property type="match status" value="1"/>
</dbReference>
<evidence type="ECO:0000256" key="3">
    <source>
        <dbReference type="ARBA" id="ARBA00022603"/>
    </source>
</evidence>
<dbReference type="EC" id="2.1.1.133" evidence="7"/>
<keyword evidence="8" id="KW-1185">Reference proteome</keyword>
<dbReference type="RefSeq" id="WP_158357064.1">
    <property type="nucleotide sequence ID" value="NZ_JAOQJF010000002.1"/>
</dbReference>
<accession>A0ABT2UVC2</accession>
<keyword evidence="2" id="KW-0169">Cobalamin biosynthesis</keyword>
<organism evidence="7 8">
    <name type="scientific">Alitiscatomonas aceti</name>
    <dbReference type="NCBI Taxonomy" id="2981724"/>
    <lineage>
        <taxon>Bacteria</taxon>
        <taxon>Bacillati</taxon>
        <taxon>Bacillota</taxon>
        <taxon>Clostridia</taxon>
        <taxon>Lachnospirales</taxon>
        <taxon>Lachnospiraceae</taxon>
        <taxon>Alitiscatomonas</taxon>
    </lineage>
</organism>
<dbReference type="InterPro" id="IPR014776">
    <property type="entry name" value="4pyrrole_Mease_sub2"/>
</dbReference>
<dbReference type="GO" id="GO:0032259">
    <property type="term" value="P:methylation"/>
    <property type="evidence" value="ECO:0007669"/>
    <property type="project" value="UniProtKB-KW"/>
</dbReference>
<dbReference type="CDD" id="cd11641">
    <property type="entry name" value="Precorrin-4_C11-MT"/>
    <property type="match status" value="1"/>
</dbReference>
<proteinExistence type="inferred from homology"/>
<feature type="domain" description="Tetrapyrrole methylase" evidence="6">
    <location>
        <begin position="1"/>
        <end position="207"/>
    </location>
</feature>
<protein>
    <submittedName>
        <fullName evidence="7">Precorrin-4 C(11)-methyltransferase</fullName>
        <ecNumber evidence="7">2.1.1.133</ecNumber>
    </submittedName>
</protein>
<dbReference type="GO" id="GO:0046026">
    <property type="term" value="F:precorrin-4 C11-methyltransferase activity"/>
    <property type="evidence" value="ECO:0007669"/>
    <property type="project" value="UniProtKB-EC"/>
</dbReference>
<evidence type="ECO:0000256" key="1">
    <source>
        <dbReference type="ARBA" id="ARBA00005879"/>
    </source>
</evidence>
<dbReference type="Gene3D" id="3.30.950.10">
    <property type="entry name" value="Methyltransferase, Cobalt-precorrin-4 Transmethylase, Domain 2"/>
    <property type="match status" value="1"/>
</dbReference>
<evidence type="ECO:0000313" key="7">
    <source>
        <dbReference type="EMBL" id="MCU6798601.1"/>
    </source>
</evidence>
<dbReference type="Gene3D" id="3.40.1010.10">
    <property type="entry name" value="Cobalt-precorrin-4 Transmethylase, Domain 1"/>
    <property type="match status" value="1"/>
</dbReference>
<dbReference type="EMBL" id="JAOQJF010000002">
    <property type="protein sequence ID" value="MCU6798601.1"/>
    <property type="molecule type" value="Genomic_DNA"/>
</dbReference>
<dbReference type="InterPro" id="IPR000878">
    <property type="entry name" value="4pyrrol_Mease"/>
</dbReference>